<dbReference type="GO" id="GO:0005524">
    <property type="term" value="F:ATP binding"/>
    <property type="evidence" value="ECO:0007669"/>
    <property type="project" value="UniProtKB-KW"/>
</dbReference>
<dbReference type="CDD" id="cd03214">
    <property type="entry name" value="ABC_Iron-Siderophores_B12_Hemin"/>
    <property type="match status" value="1"/>
</dbReference>
<reference evidence="11 12" key="1">
    <citation type="submission" date="2023-07" db="EMBL/GenBank/DDBJ databases">
        <title>Sequencing the genomes of 1000 actinobacteria strains.</title>
        <authorList>
            <person name="Klenk H.-P."/>
        </authorList>
    </citation>
    <scope>NUCLEOTIDE SEQUENCE [LARGE SCALE GENOMIC DNA]</scope>
    <source>
        <strain evidence="11 12">DSM 15539</strain>
    </source>
</reference>
<keyword evidence="7" id="KW-0408">Iron</keyword>
<dbReference type="InterPro" id="IPR003439">
    <property type="entry name" value="ABC_transporter-like_ATP-bd"/>
</dbReference>
<evidence type="ECO:0000256" key="3">
    <source>
        <dbReference type="ARBA" id="ARBA00022475"/>
    </source>
</evidence>
<keyword evidence="9" id="KW-0472">Membrane</keyword>
<dbReference type="SMART" id="SM00382">
    <property type="entry name" value="AAA"/>
    <property type="match status" value="1"/>
</dbReference>
<evidence type="ECO:0000313" key="12">
    <source>
        <dbReference type="Proteomes" id="UP001266099"/>
    </source>
</evidence>
<keyword evidence="5" id="KW-0547">Nucleotide-binding</keyword>
<evidence type="ECO:0000256" key="7">
    <source>
        <dbReference type="ARBA" id="ARBA00023004"/>
    </source>
</evidence>
<evidence type="ECO:0000256" key="5">
    <source>
        <dbReference type="ARBA" id="ARBA00022741"/>
    </source>
</evidence>
<comment type="caution">
    <text evidence="11">The sequence shown here is derived from an EMBL/GenBank/DDBJ whole genome shotgun (WGS) entry which is preliminary data.</text>
</comment>
<accession>A0ABU1T342</accession>
<dbReference type="Pfam" id="PF00005">
    <property type="entry name" value="ABC_tran"/>
    <property type="match status" value="1"/>
</dbReference>
<dbReference type="Gene3D" id="3.40.50.300">
    <property type="entry name" value="P-loop containing nucleotide triphosphate hydrolases"/>
    <property type="match status" value="1"/>
</dbReference>
<keyword evidence="8" id="KW-0406">Ion transport</keyword>
<name>A0ABU1T342_9ACTO</name>
<evidence type="ECO:0000313" key="11">
    <source>
        <dbReference type="EMBL" id="MDR6939786.1"/>
    </source>
</evidence>
<dbReference type="InterPro" id="IPR051535">
    <property type="entry name" value="Siderophore_ABC-ATPase"/>
</dbReference>
<comment type="subcellular location">
    <subcellularLocation>
        <location evidence="1">Cell membrane</location>
        <topology evidence="1">Peripheral membrane protein</topology>
    </subcellularLocation>
</comment>
<keyword evidence="2" id="KW-0813">Transport</keyword>
<dbReference type="PROSITE" id="PS00211">
    <property type="entry name" value="ABC_TRANSPORTER_1"/>
    <property type="match status" value="1"/>
</dbReference>
<dbReference type="Proteomes" id="UP001266099">
    <property type="component" value="Unassembled WGS sequence"/>
</dbReference>
<sequence>MIELQNVTMSYGQEPVVDNVSLTLPDHGLTALIGPNGAGKSTLLSGIGRLQELQHGTVAIDGVALADWHTAELAKSLAVLRQENHMTVRLTVTELVMLGRHPHNHGRIRPEDEEIAARVLEWANLTKYSGRFLDQLSGGQRQRAFIAMTLAQGAKHILLDEPLSSLDLRNSRDLMRHLWEICQNDVSIVMVIHDINIAAAYADRLIAMKNGRVVADGTPLEVMQPQVLEEVFEVETHITMAGSRPVAVPVP</sequence>
<feature type="domain" description="ABC transporter" evidence="10">
    <location>
        <begin position="2"/>
        <end position="235"/>
    </location>
</feature>
<evidence type="ECO:0000256" key="6">
    <source>
        <dbReference type="ARBA" id="ARBA00022840"/>
    </source>
</evidence>
<dbReference type="PROSITE" id="PS50893">
    <property type="entry name" value="ABC_TRANSPORTER_2"/>
    <property type="match status" value="1"/>
</dbReference>
<protein>
    <submittedName>
        <fullName evidence="11">Iron complex transport system ATP-binding protein</fullName>
    </submittedName>
</protein>
<gene>
    <name evidence="11" type="ORF">J2S36_001329</name>
</gene>
<dbReference type="InterPro" id="IPR003593">
    <property type="entry name" value="AAA+_ATPase"/>
</dbReference>
<evidence type="ECO:0000256" key="8">
    <source>
        <dbReference type="ARBA" id="ARBA00023065"/>
    </source>
</evidence>
<evidence type="ECO:0000256" key="4">
    <source>
        <dbReference type="ARBA" id="ARBA00022496"/>
    </source>
</evidence>
<dbReference type="PANTHER" id="PTHR42771">
    <property type="entry name" value="IRON(3+)-HYDROXAMATE IMPORT ATP-BINDING PROTEIN FHUC"/>
    <property type="match status" value="1"/>
</dbReference>
<keyword evidence="12" id="KW-1185">Reference proteome</keyword>
<dbReference type="SUPFAM" id="SSF52540">
    <property type="entry name" value="P-loop containing nucleoside triphosphate hydrolases"/>
    <property type="match status" value="1"/>
</dbReference>
<evidence type="ECO:0000259" key="10">
    <source>
        <dbReference type="PROSITE" id="PS50893"/>
    </source>
</evidence>
<keyword evidence="6 11" id="KW-0067">ATP-binding</keyword>
<evidence type="ECO:0000256" key="2">
    <source>
        <dbReference type="ARBA" id="ARBA00022448"/>
    </source>
</evidence>
<dbReference type="RefSeq" id="WP_309956741.1">
    <property type="nucleotide sequence ID" value="NZ_CP136414.1"/>
</dbReference>
<keyword evidence="3" id="KW-1003">Cell membrane</keyword>
<dbReference type="EMBL" id="JAVDUJ010000001">
    <property type="protein sequence ID" value="MDR6939786.1"/>
    <property type="molecule type" value="Genomic_DNA"/>
</dbReference>
<proteinExistence type="predicted"/>
<dbReference type="InterPro" id="IPR017871">
    <property type="entry name" value="ABC_transporter-like_CS"/>
</dbReference>
<dbReference type="InterPro" id="IPR027417">
    <property type="entry name" value="P-loop_NTPase"/>
</dbReference>
<keyword evidence="4" id="KW-0410">Iron transport</keyword>
<organism evidence="11 12">
    <name type="scientific">Arcanobacterium hippocoleae</name>
    <dbReference type="NCBI Taxonomy" id="149017"/>
    <lineage>
        <taxon>Bacteria</taxon>
        <taxon>Bacillati</taxon>
        <taxon>Actinomycetota</taxon>
        <taxon>Actinomycetes</taxon>
        <taxon>Actinomycetales</taxon>
        <taxon>Actinomycetaceae</taxon>
        <taxon>Arcanobacterium</taxon>
    </lineage>
</organism>
<evidence type="ECO:0000256" key="9">
    <source>
        <dbReference type="ARBA" id="ARBA00023136"/>
    </source>
</evidence>
<evidence type="ECO:0000256" key="1">
    <source>
        <dbReference type="ARBA" id="ARBA00004202"/>
    </source>
</evidence>
<dbReference type="PANTHER" id="PTHR42771:SF3">
    <property type="entry name" value="PETROBACTIN IMPORT ATP-BINDING PROTEIN YCLP"/>
    <property type="match status" value="1"/>
</dbReference>